<dbReference type="FunFam" id="1.10.10.60:FF:000679">
    <property type="entry name" value="Homeobox protein aristaless"/>
    <property type="match status" value="1"/>
</dbReference>
<evidence type="ECO:0000256" key="6">
    <source>
        <dbReference type="PROSITE-ProRule" id="PRU00108"/>
    </source>
</evidence>
<reference evidence="10 11" key="1">
    <citation type="submission" date="2019-07" db="EMBL/GenBank/DDBJ databases">
        <title>Chromosome genome assembly for large yellow croaker.</title>
        <authorList>
            <person name="Xiao S."/>
        </authorList>
    </citation>
    <scope>NUCLEOTIDE SEQUENCE [LARGE SCALE GENOMIC DNA]</scope>
    <source>
        <strain evidence="10">JMULYC20181020</strain>
        <tissue evidence="10">Muscle</tissue>
    </source>
</reference>
<feature type="DNA-binding region" description="Homeobox" evidence="6">
    <location>
        <begin position="95"/>
        <end position="154"/>
    </location>
</feature>
<gene>
    <name evidence="10" type="ORF">D5F01_LYC05316</name>
</gene>
<dbReference type="Gene3D" id="1.10.10.60">
    <property type="entry name" value="Homeodomain-like"/>
    <property type="match status" value="1"/>
</dbReference>
<dbReference type="CDD" id="cd00086">
    <property type="entry name" value="homeodomain"/>
    <property type="match status" value="1"/>
</dbReference>
<evidence type="ECO:0000256" key="2">
    <source>
        <dbReference type="ARBA" id="ARBA00004123"/>
    </source>
</evidence>
<dbReference type="GO" id="GO:0000977">
    <property type="term" value="F:RNA polymerase II transcription regulatory region sequence-specific DNA binding"/>
    <property type="evidence" value="ECO:0007669"/>
    <property type="project" value="TreeGrafter"/>
</dbReference>
<keyword evidence="3 6" id="KW-0238">DNA-binding</keyword>
<evidence type="ECO:0000256" key="7">
    <source>
        <dbReference type="RuleBase" id="RU000682"/>
    </source>
</evidence>
<evidence type="ECO:0000256" key="3">
    <source>
        <dbReference type="ARBA" id="ARBA00023125"/>
    </source>
</evidence>
<dbReference type="InterPro" id="IPR017970">
    <property type="entry name" value="Homeobox_CS"/>
</dbReference>
<evidence type="ECO:0000259" key="9">
    <source>
        <dbReference type="PROSITE" id="PS50071"/>
    </source>
</evidence>
<dbReference type="InterPro" id="IPR050649">
    <property type="entry name" value="Paired_Homeobox_TFs"/>
</dbReference>
<dbReference type="PANTHER" id="PTHR24329">
    <property type="entry name" value="HOMEOBOX PROTEIN ARISTALESS"/>
    <property type="match status" value="1"/>
</dbReference>
<comment type="subcellular location">
    <subcellularLocation>
        <location evidence="2 6 7">Nucleus</location>
    </subcellularLocation>
</comment>
<feature type="region of interest" description="Disordered" evidence="8">
    <location>
        <begin position="1"/>
        <end position="33"/>
    </location>
</feature>
<evidence type="ECO:0000256" key="5">
    <source>
        <dbReference type="ARBA" id="ARBA00023242"/>
    </source>
</evidence>
<evidence type="ECO:0000313" key="10">
    <source>
        <dbReference type="EMBL" id="KAE8296558.1"/>
    </source>
</evidence>
<dbReference type="AlphaFoldDB" id="A0A6G0IYH2"/>
<dbReference type="PROSITE" id="PS00027">
    <property type="entry name" value="HOMEOBOX_1"/>
    <property type="match status" value="1"/>
</dbReference>
<organism evidence="10 11">
    <name type="scientific">Larimichthys crocea</name>
    <name type="common">Large yellow croaker</name>
    <name type="synonym">Pseudosciaena crocea</name>
    <dbReference type="NCBI Taxonomy" id="215358"/>
    <lineage>
        <taxon>Eukaryota</taxon>
        <taxon>Metazoa</taxon>
        <taxon>Chordata</taxon>
        <taxon>Craniata</taxon>
        <taxon>Vertebrata</taxon>
        <taxon>Euteleostomi</taxon>
        <taxon>Actinopterygii</taxon>
        <taxon>Neopterygii</taxon>
        <taxon>Teleostei</taxon>
        <taxon>Neoteleostei</taxon>
        <taxon>Acanthomorphata</taxon>
        <taxon>Eupercaria</taxon>
        <taxon>Sciaenidae</taxon>
        <taxon>Larimichthys</taxon>
    </lineage>
</organism>
<keyword evidence="11" id="KW-1185">Reference proteome</keyword>
<dbReference type="PANTHER" id="PTHR24329:SF340">
    <property type="entry name" value="ARISTALESS RELATED HOMEOBOX"/>
    <property type="match status" value="1"/>
</dbReference>
<dbReference type="Proteomes" id="UP000424527">
    <property type="component" value="Unassembled WGS sequence"/>
</dbReference>
<comment type="caution">
    <text evidence="10">The sequence shown here is derived from an EMBL/GenBank/DDBJ whole genome shotgun (WGS) entry which is preliminary data.</text>
</comment>
<proteinExistence type="predicted"/>
<dbReference type="GO" id="GO:0005634">
    <property type="term" value="C:nucleus"/>
    <property type="evidence" value="ECO:0007669"/>
    <property type="project" value="UniProtKB-SubCell"/>
</dbReference>
<evidence type="ECO:0000256" key="4">
    <source>
        <dbReference type="ARBA" id="ARBA00023155"/>
    </source>
</evidence>
<evidence type="ECO:0000313" key="11">
    <source>
        <dbReference type="Proteomes" id="UP000424527"/>
    </source>
</evidence>
<keyword evidence="5 6" id="KW-0539">Nucleus</keyword>
<protein>
    <submittedName>
        <fullName evidence="10">ALX homeobox protein 1</fullName>
    </submittedName>
</protein>
<evidence type="ECO:0000256" key="1">
    <source>
        <dbReference type="ARBA" id="ARBA00003263"/>
    </source>
</evidence>
<dbReference type="InterPro" id="IPR009057">
    <property type="entry name" value="Homeodomain-like_sf"/>
</dbReference>
<feature type="domain" description="Homeobox" evidence="9">
    <location>
        <begin position="93"/>
        <end position="153"/>
    </location>
</feature>
<name>A0A6G0IYH2_LARCR</name>
<dbReference type="PROSITE" id="PS50071">
    <property type="entry name" value="HOMEOBOX_2"/>
    <property type="match status" value="1"/>
</dbReference>
<comment type="function">
    <text evidence="1">Sequence-specific transcription factor which is part of a developmental regulatory system that provides cells with specific positional identities on the anterior-posterior axis.</text>
</comment>
<accession>A0A6G0IYH2</accession>
<dbReference type="Pfam" id="PF00046">
    <property type="entry name" value="Homeodomain"/>
    <property type="match status" value="1"/>
</dbReference>
<dbReference type="SUPFAM" id="SSF46689">
    <property type="entry name" value="Homeodomain-like"/>
    <property type="match status" value="1"/>
</dbReference>
<evidence type="ECO:0000256" key="8">
    <source>
        <dbReference type="SAM" id="MobiDB-lite"/>
    </source>
</evidence>
<dbReference type="SMART" id="SM00389">
    <property type="entry name" value="HOX"/>
    <property type="match status" value="1"/>
</dbReference>
<dbReference type="EMBL" id="REGW02000005">
    <property type="protein sequence ID" value="KAE8296558.1"/>
    <property type="molecule type" value="Genomic_DNA"/>
</dbReference>
<sequence length="234" mass="27686">MTADKLLERWNRGNTEKDSCMDEERESPPHKKLAHSIEEILRRPTCVRKEKRVHRDWSVIKENTRTFNQLSCTETPQIRLESPKATTECTSQRKKRQTRVTFTPFQVQELEKVFQQSHYPDVNTRDQLASDLHLTEGRIQIWFQNRRAKWRKAETLKDIEPMMNQHVQSASHPLYYYELLQTPQLQAGCWLPCCLPKPFQSRLFIRGTSTPALLINTHSPDHRTLYFDPLGTDR</sequence>
<keyword evidence="4 6" id="KW-0371">Homeobox</keyword>
<dbReference type="InterPro" id="IPR001356">
    <property type="entry name" value="HD"/>
</dbReference>
<dbReference type="GO" id="GO:0000981">
    <property type="term" value="F:DNA-binding transcription factor activity, RNA polymerase II-specific"/>
    <property type="evidence" value="ECO:0007669"/>
    <property type="project" value="InterPro"/>
</dbReference>